<dbReference type="InterPro" id="IPR028002">
    <property type="entry name" value="Myb_DNA-bind_5"/>
</dbReference>
<evidence type="ECO:0000259" key="5">
    <source>
        <dbReference type="SMART" id="SM00717"/>
    </source>
</evidence>
<keyword evidence="6" id="KW-0238">DNA-binding</keyword>
<dbReference type="PANTHER" id="PTHR21411:SF0">
    <property type="entry name" value="REGULATORY PROTEIN ZESTE"/>
    <property type="match status" value="1"/>
</dbReference>
<reference evidence="6 7" key="1">
    <citation type="submission" date="2015-12" db="EMBL/GenBank/DDBJ databases">
        <title>The genome of Folsomia candida.</title>
        <authorList>
            <person name="Faddeeva A."/>
            <person name="Derks M.F."/>
            <person name="Anvar Y."/>
            <person name="Smit S."/>
            <person name="Van Straalen N."/>
            <person name="Roelofs D."/>
        </authorList>
    </citation>
    <scope>NUCLEOTIDE SEQUENCE [LARGE SCALE GENOMIC DNA]</scope>
    <source>
        <strain evidence="6 7">VU population</strain>
        <tissue evidence="6">Whole body</tissue>
    </source>
</reference>
<comment type="caution">
    <text evidence="6">The sequence shown here is derived from an EMBL/GenBank/DDBJ whole genome shotgun (WGS) entry which is preliminary data.</text>
</comment>
<dbReference type="Pfam" id="PF13873">
    <property type="entry name" value="Myb_DNA-bind_5"/>
    <property type="match status" value="1"/>
</dbReference>
<dbReference type="GO" id="GO:0003677">
    <property type="term" value="F:DNA binding"/>
    <property type="evidence" value="ECO:0007669"/>
    <property type="project" value="UniProtKB-KW"/>
</dbReference>
<name>A0A226F8F4_FOLCA</name>
<protein>
    <recommendedName>
        <fullName evidence="2">Regulatory protein zeste</fullName>
    </recommendedName>
</protein>
<proteinExistence type="predicted"/>
<dbReference type="PANTHER" id="PTHR21411">
    <property type="entry name" value="APONTIC"/>
    <property type="match status" value="1"/>
</dbReference>
<evidence type="ECO:0000256" key="3">
    <source>
        <dbReference type="ARBA" id="ARBA00025466"/>
    </source>
</evidence>
<gene>
    <name evidence="6" type="ORF">Fcan01_03402</name>
</gene>
<evidence type="ECO:0000313" key="6">
    <source>
        <dbReference type="EMBL" id="OXA65136.1"/>
    </source>
</evidence>
<accession>A0A226F8F4</accession>
<feature type="region of interest" description="Disordered" evidence="4">
    <location>
        <begin position="1"/>
        <end position="22"/>
    </location>
</feature>
<evidence type="ECO:0000256" key="2">
    <source>
        <dbReference type="ARBA" id="ARBA00016807"/>
    </source>
</evidence>
<evidence type="ECO:0000313" key="7">
    <source>
        <dbReference type="Proteomes" id="UP000198287"/>
    </source>
</evidence>
<evidence type="ECO:0000256" key="1">
    <source>
        <dbReference type="ARBA" id="ARBA00011764"/>
    </source>
</evidence>
<feature type="region of interest" description="Disordered" evidence="4">
    <location>
        <begin position="159"/>
        <end position="182"/>
    </location>
</feature>
<dbReference type="OMA" id="CEIAQSF"/>
<feature type="domain" description="Myb-like" evidence="5">
    <location>
        <begin position="17"/>
        <end position="88"/>
    </location>
</feature>
<feature type="compositionally biased region" description="Basic and acidic residues" evidence="4">
    <location>
        <begin position="166"/>
        <end position="179"/>
    </location>
</feature>
<dbReference type="AlphaFoldDB" id="A0A226F8F4"/>
<feature type="compositionally biased region" description="Basic and acidic residues" evidence="4">
    <location>
        <begin position="1"/>
        <end position="11"/>
    </location>
</feature>
<comment type="function">
    <text evidence="3">Involved in transvection phenomena (= synapsis-dependent gene expression), where the synaptic pairing of chromosomes carrying genes with which zeste interacts influences the expression of these genes. Zeste binds to DNA and stimulates transcription from a nearby promoter.</text>
</comment>
<keyword evidence="7" id="KW-1185">Reference proteome</keyword>
<evidence type="ECO:0000256" key="4">
    <source>
        <dbReference type="SAM" id="MobiDB-lite"/>
    </source>
</evidence>
<dbReference type="SMART" id="SM00717">
    <property type="entry name" value="SANT"/>
    <property type="match status" value="1"/>
</dbReference>
<sequence length="244" mass="27592">MEVISDSKGDSDCGGGKAPAMSEPEKQVLLDLVAEFKLILEDKRTDFGTTSKKSKAWRSVADRFCSSPGTTYRTEEQLKTWWSNCKKRAKKQVANNKRCIIQTGGGKGKNKLNVEMDRVMGIIPGQMKSLENLFDDDAEIVVDEVETIDLPEHEKIIASPPKKKIKSLEQESRKQKDARSSLTDMEYEEHRMRMKILATELETAIILKTKAEAETKHLEEANKLKLQLLHAKISESREELGNIN</sequence>
<comment type="subunit">
    <text evidence="1">Self-associates forming complexes of several hundred monomers.</text>
</comment>
<dbReference type="Proteomes" id="UP000198287">
    <property type="component" value="Unassembled WGS sequence"/>
</dbReference>
<dbReference type="EMBL" id="LNIX01000001">
    <property type="protein sequence ID" value="OXA65136.1"/>
    <property type="molecule type" value="Genomic_DNA"/>
</dbReference>
<organism evidence="6 7">
    <name type="scientific">Folsomia candida</name>
    <name type="common">Springtail</name>
    <dbReference type="NCBI Taxonomy" id="158441"/>
    <lineage>
        <taxon>Eukaryota</taxon>
        <taxon>Metazoa</taxon>
        <taxon>Ecdysozoa</taxon>
        <taxon>Arthropoda</taxon>
        <taxon>Hexapoda</taxon>
        <taxon>Collembola</taxon>
        <taxon>Entomobryomorpha</taxon>
        <taxon>Isotomoidea</taxon>
        <taxon>Isotomidae</taxon>
        <taxon>Proisotominae</taxon>
        <taxon>Folsomia</taxon>
    </lineage>
</organism>
<dbReference type="InterPro" id="IPR001005">
    <property type="entry name" value="SANT/Myb"/>
</dbReference>